<organism evidence="2 3">
    <name type="scientific">Shewanella sairae</name>
    <dbReference type="NCBI Taxonomy" id="190310"/>
    <lineage>
        <taxon>Bacteria</taxon>
        <taxon>Pseudomonadati</taxon>
        <taxon>Pseudomonadota</taxon>
        <taxon>Gammaproteobacteria</taxon>
        <taxon>Alteromonadales</taxon>
        <taxon>Shewanellaceae</taxon>
        <taxon>Shewanella</taxon>
    </lineage>
</organism>
<sequence length="168" mass="19391">MYKLIPYQKDYAADIAVLSHLAIRNIADDQYSVEETSAWSFAPRSSYHWHKRLSQSKTWLMIDERIEYAGKPVCCGFINIETGFASKGYIDSLYVHPDYQGQGIAKRLYLAIEEWALAQGYPSLLVDASKLSKPLFESQGFKLRHRSYQEKRAVIIMGYYMEKTLSQS</sequence>
<evidence type="ECO:0000259" key="1">
    <source>
        <dbReference type="PROSITE" id="PS51186"/>
    </source>
</evidence>
<dbReference type="SUPFAM" id="SSF55729">
    <property type="entry name" value="Acyl-CoA N-acyltransferases (Nat)"/>
    <property type="match status" value="1"/>
</dbReference>
<dbReference type="RefSeq" id="WP_220781159.1">
    <property type="nucleotide sequence ID" value="NZ_JAKILT010000010.1"/>
</dbReference>
<comment type="caution">
    <text evidence="2">The sequence shown here is derived from an EMBL/GenBank/DDBJ whole genome shotgun (WGS) entry which is preliminary data.</text>
</comment>
<feature type="domain" description="N-acetyltransferase" evidence="1">
    <location>
        <begin position="21"/>
        <end position="166"/>
    </location>
</feature>
<keyword evidence="3" id="KW-1185">Reference proteome</keyword>
<dbReference type="PANTHER" id="PTHR43451">
    <property type="entry name" value="ACETYLTRANSFERASE (GNAT) FAMILY PROTEIN"/>
    <property type="match status" value="1"/>
</dbReference>
<dbReference type="EMBL" id="BPEY01000033">
    <property type="protein sequence ID" value="GIU46117.1"/>
    <property type="molecule type" value="Genomic_DNA"/>
</dbReference>
<dbReference type="Pfam" id="PF00583">
    <property type="entry name" value="Acetyltransf_1"/>
    <property type="match status" value="1"/>
</dbReference>
<dbReference type="InterPro" id="IPR052564">
    <property type="entry name" value="N-acetyltrans/Recomb-assoc"/>
</dbReference>
<evidence type="ECO:0000313" key="3">
    <source>
        <dbReference type="Proteomes" id="UP000887104"/>
    </source>
</evidence>
<dbReference type="Gene3D" id="3.40.630.30">
    <property type="match status" value="1"/>
</dbReference>
<protein>
    <submittedName>
        <fullName evidence="2">N-acetyltransferase</fullName>
    </submittedName>
</protein>
<proteinExistence type="predicted"/>
<dbReference type="PANTHER" id="PTHR43451:SF1">
    <property type="entry name" value="ACETYLTRANSFERASE"/>
    <property type="match status" value="1"/>
</dbReference>
<gene>
    <name evidence="2" type="ORF">TUM4438_21180</name>
</gene>
<accession>A0ABQ4PEW4</accession>
<dbReference type="InterPro" id="IPR016181">
    <property type="entry name" value="Acyl_CoA_acyltransferase"/>
</dbReference>
<dbReference type="CDD" id="cd04301">
    <property type="entry name" value="NAT_SF"/>
    <property type="match status" value="1"/>
</dbReference>
<reference evidence="2" key="1">
    <citation type="submission" date="2021-05" db="EMBL/GenBank/DDBJ databases">
        <title>Molecular characterization for Shewanella algae harboring chromosomal blaOXA-55-like strains isolated from clinical and environment sample.</title>
        <authorList>
            <person name="Ohama Y."/>
            <person name="Aoki K."/>
            <person name="Harada S."/>
            <person name="Moriya K."/>
            <person name="Ishii Y."/>
            <person name="Tateda K."/>
        </authorList>
    </citation>
    <scope>NUCLEOTIDE SEQUENCE</scope>
    <source>
        <strain evidence="2">JCM 11563</strain>
    </source>
</reference>
<dbReference type="Proteomes" id="UP000887104">
    <property type="component" value="Unassembled WGS sequence"/>
</dbReference>
<evidence type="ECO:0000313" key="2">
    <source>
        <dbReference type="EMBL" id="GIU46117.1"/>
    </source>
</evidence>
<dbReference type="InterPro" id="IPR000182">
    <property type="entry name" value="GNAT_dom"/>
</dbReference>
<dbReference type="PROSITE" id="PS51186">
    <property type="entry name" value="GNAT"/>
    <property type="match status" value="1"/>
</dbReference>
<name>A0ABQ4PEW4_9GAMM</name>